<dbReference type="Pfam" id="PF06724">
    <property type="entry name" value="DUF1206"/>
    <property type="match status" value="3"/>
</dbReference>
<feature type="transmembrane region" description="Helical" evidence="1">
    <location>
        <begin position="12"/>
        <end position="31"/>
    </location>
</feature>
<accession>A0A7W7K6P3</accession>
<feature type="domain" description="DUF1206" evidence="2">
    <location>
        <begin position="97"/>
        <end position="162"/>
    </location>
</feature>
<protein>
    <recommendedName>
        <fullName evidence="2">DUF1206 domain-containing protein</fullName>
    </recommendedName>
</protein>
<evidence type="ECO:0000313" key="3">
    <source>
        <dbReference type="EMBL" id="MBB4856719.1"/>
    </source>
</evidence>
<comment type="caution">
    <text evidence="3">The sequence shown here is derived from an EMBL/GenBank/DDBJ whole genome shotgun (WGS) entry which is preliminary data.</text>
</comment>
<keyword evidence="4" id="KW-1185">Reference proteome</keyword>
<dbReference type="RefSeq" id="WP_184241551.1">
    <property type="nucleotide sequence ID" value="NZ_JACHLR010000001.1"/>
</dbReference>
<feature type="domain" description="DUF1206" evidence="2">
    <location>
        <begin position="185"/>
        <end position="251"/>
    </location>
</feature>
<feature type="transmembrane region" description="Helical" evidence="1">
    <location>
        <begin position="226"/>
        <end position="246"/>
    </location>
</feature>
<dbReference type="InterPro" id="IPR009597">
    <property type="entry name" value="DUF1206"/>
</dbReference>
<evidence type="ECO:0000313" key="4">
    <source>
        <dbReference type="Proteomes" id="UP000555448"/>
    </source>
</evidence>
<dbReference type="AlphaFoldDB" id="A0A7W7K6P3"/>
<evidence type="ECO:0000259" key="2">
    <source>
        <dbReference type="Pfam" id="PF06724"/>
    </source>
</evidence>
<feature type="transmembrane region" description="Helical" evidence="1">
    <location>
        <begin position="187"/>
        <end position="206"/>
    </location>
</feature>
<dbReference type="EMBL" id="JACHLR010000001">
    <property type="protein sequence ID" value="MBB4856719.1"/>
    <property type="molecule type" value="Genomic_DNA"/>
</dbReference>
<feature type="domain" description="DUF1206" evidence="2">
    <location>
        <begin position="14"/>
        <end position="80"/>
    </location>
</feature>
<proteinExistence type="predicted"/>
<organism evidence="3 4">
    <name type="scientific">Novosphingobium chloroacetimidivorans</name>
    <dbReference type="NCBI Taxonomy" id="1428314"/>
    <lineage>
        <taxon>Bacteria</taxon>
        <taxon>Pseudomonadati</taxon>
        <taxon>Pseudomonadota</taxon>
        <taxon>Alphaproteobacteria</taxon>
        <taxon>Sphingomonadales</taxon>
        <taxon>Sphingomonadaceae</taxon>
        <taxon>Novosphingobium</taxon>
    </lineage>
</organism>
<feature type="transmembrane region" description="Helical" evidence="1">
    <location>
        <begin position="139"/>
        <end position="159"/>
    </location>
</feature>
<keyword evidence="1" id="KW-0472">Membrane</keyword>
<reference evidence="3 4" key="1">
    <citation type="submission" date="2020-08" db="EMBL/GenBank/DDBJ databases">
        <title>Functional genomics of gut bacteria from endangered species of beetles.</title>
        <authorList>
            <person name="Carlos-Shanley C."/>
        </authorList>
    </citation>
    <scope>NUCLEOTIDE SEQUENCE [LARGE SCALE GENOMIC DNA]</scope>
    <source>
        <strain evidence="3 4">S00245</strain>
    </source>
</reference>
<sequence>MVDKSEKIVWLARLGYAVRGLVYLLLGYLALSATGQDEARNGTTGALEYVRSIPGGTAILYISALGLIGYAVYKLIVGLFDTENIGSDAKGIAKRVAYVISAIVYAALSWTAIQLARGATQAGTNQNQELAATALTFDLGPVAVGLAGLALLIGAGAQAKSAYDRSFMRHIASDAPPATCWIGRIGLATRALVFLLMGWSLLRSAWFSSSEEVRSLGQALLGLREMGLGFSIIAAGIALFGVFSLITSRYRIIPDPDPKLNVRSPLRRT</sequence>
<gene>
    <name evidence="3" type="ORF">HNO88_000016</name>
</gene>
<feature type="transmembrane region" description="Helical" evidence="1">
    <location>
        <begin position="96"/>
        <end position="119"/>
    </location>
</feature>
<keyword evidence="1" id="KW-0812">Transmembrane</keyword>
<name>A0A7W7K6P3_9SPHN</name>
<dbReference type="Proteomes" id="UP000555448">
    <property type="component" value="Unassembled WGS sequence"/>
</dbReference>
<evidence type="ECO:0000256" key="1">
    <source>
        <dbReference type="SAM" id="Phobius"/>
    </source>
</evidence>
<keyword evidence="1" id="KW-1133">Transmembrane helix</keyword>
<feature type="transmembrane region" description="Helical" evidence="1">
    <location>
        <begin position="58"/>
        <end position="76"/>
    </location>
</feature>